<keyword evidence="4" id="KW-1185">Reference proteome</keyword>
<feature type="compositionally biased region" description="Gly residues" evidence="2">
    <location>
        <begin position="83"/>
        <end position="94"/>
    </location>
</feature>
<proteinExistence type="inferred from homology"/>
<evidence type="ECO:0000256" key="2">
    <source>
        <dbReference type="SAM" id="MobiDB-lite"/>
    </source>
</evidence>
<evidence type="ECO:0000256" key="1">
    <source>
        <dbReference type="ARBA" id="ARBA00005536"/>
    </source>
</evidence>
<dbReference type="GO" id="GO:0015031">
    <property type="term" value="P:protein transport"/>
    <property type="evidence" value="ECO:0007669"/>
    <property type="project" value="InterPro"/>
</dbReference>
<feature type="compositionally biased region" description="Polar residues" evidence="2">
    <location>
        <begin position="63"/>
        <end position="79"/>
    </location>
</feature>
<dbReference type="InterPro" id="IPR042277">
    <property type="entry name" value="IST1-like"/>
</dbReference>
<dbReference type="PANTHER" id="PTHR12161:SF5">
    <property type="entry name" value="IST1 HOMOLOG"/>
    <property type="match status" value="1"/>
</dbReference>
<sequence>MRSNRQIDIPANRRARASSPLRLGSPLHTPIRLPGQIQLAQPTPGDSCVNPAASAAAGDVTAPPNSGTPSSVLKLSFNRSSSGKGGGGGGGSGAGWNSQRAKIQLKLAIQRLRLLAGKKTQLAKTTRREIASLLEKGKIESAGIKVEGVMGDDLTIELLEMLELYCELLLARFGLLEQVKSVVTCQVIPQLGWFSPKTILFVIHREIDSGVSEAVIGIIHAAPRTELKELHLLRDMLMAKGGRDFAIACMDNTDNCVPERITSKLIVATPPPELVDLYLYEISKAYSIDWRPQGFPDPNQPVQAATPALEQNAFVPTAPAIPSTPTKAPLSLPPFDNAAGFPQTPPVDPSAAKDTVIVRTSLPSPGIVPPPAPQIGARALSAIPAAPKNTEEDAFEALTKRFAELKKR</sequence>
<dbReference type="InterPro" id="IPR005061">
    <property type="entry name" value="Ist1"/>
</dbReference>
<dbReference type="Proteomes" id="UP000249464">
    <property type="component" value="Unassembled WGS sequence"/>
</dbReference>
<name>A0A2X0MJJ1_9BASI</name>
<dbReference type="PANTHER" id="PTHR12161">
    <property type="entry name" value="IST1 FAMILY MEMBER"/>
    <property type="match status" value="1"/>
</dbReference>
<accession>A0A2X0MJJ1</accession>
<evidence type="ECO:0000313" key="4">
    <source>
        <dbReference type="Proteomes" id="UP000249464"/>
    </source>
</evidence>
<dbReference type="Pfam" id="PF03398">
    <property type="entry name" value="Ist1"/>
    <property type="match status" value="1"/>
</dbReference>
<dbReference type="AlphaFoldDB" id="A0A2X0MJJ1"/>
<dbReference type="Gene3D" id="1.20.1260.60">
    <property type="entry name" value="Vacuolar protein sorting-associated protein Ist1"/>
    <property type="match status" value="1"/>
</dbReference>
<evidence type="ECO:0000313" key="3">
    <source>
        <dbReference type="EMBL" id="SGZ16924.1"/>
    </source>
</evidence>
<reference evidence="3 4" key="1">
    <citation type="submission" date="2016-11" db="EMBL/GenBank/DDBJ databases">
        <authorList>
            <person name="Jaros S."/>
            <person name="Januszkiewicz K."/>
            <person name="Wedrychowicz H."/>
        </authorList>
    </citation>
    <scope>NUCLEOTIDE SEQUENCE [LARGE SCALE GENOMIC DNA]</scope>
</reference>
<dbReference type="STRING" id="796604.A0A2X0MJJ1"/>
<organism evidence="3 4">
    <name type="scientific">Microbotryum silenes-dioicae</name>
    <dbReference type="NCBI Taxonomy" id="796604"/>
    <lineage>
        <taxon>Eukaryota</taxon>
        <taxon>Fungi</taxon>
        <taxon>Dikarya</taxon>
        <taxon>Basidiomycota</taxon>
        <taxon>Pucciniomycotina</taxon>
        <taxon>Microbotryomycetes</taxon>
        <taxon>Microbotryales</taxon>
        <taxon>Microbotryaceae</taxon>
        <taxon>Microbotryum</taxon>
    </lineage>
</organism>
<feature type="region of interest" description="Disordered" evidence="2">
    <location>
        <begin position="39"/>
        <end position="95"/>
    </location>
</feature>
<feature type="region of interest" description="Disordered" evidence="2">
    <location>
        <begin position="1"/>
        <end position="27"/>
    </location>
</feature>
<protein>
    <submittedName>
        <fullName evidence="3">BQ5605_C020g09079 protein</fullName>
    </submittedName>
</protein>
<comment type="similarity">
    <text evidence="1">Belongs to the IST1 family.</text>
</comment>
<dbReference type="FunFam" id="1.20.1260.60:FF:000002">
    <property type="entry name" value="Vacuolar protein sorting-associated protein IST1"/>
    <property type="match status" value="1"/>
</dbReference>
<dbReference type="EMBL" id="FQNC01000082">
    <property type="protein sequence ID" value="SGZ16924.1"/>
    <property type="molecule type" value="Genomic_DNA"/>
</dbReference>
<gene>
    <name evidence="3" type="primary">BQ5605_C020g09079</name>
    <name evidence="3" type="ORF">BQ5605_C020G09079</name>
</gene>